<accession>A0AAW0D6G4</accession>
<proteinExistence type="predicted"/>
<dbReference type="AlphaFoldDB" id="A0AAW0D6G4"/>
<reference evidence="1 2" key="1">
    <citation type="journal article" date="2024" name="J Genomics">
        <title>Draft genome sequencing and assembly of Favolaschia claudopus CIRM-BRFM 2984 isolated from oak limbs.</title>
        <authorList>
            <person name="Navarro D."/>
            <person name="Drula E."/>
            <person name="Chaduli D."/>
            <person name="Cazenave R."/>
            <person name="Ahrendt S."/>
            <person name="Wang J."/>
            <person name="Lipzen A."/>
            <person name="Daum C."/>
            <person name="Barry K."/>
            <person name="Grigoriev I.V."/>
            <person name="Favel A."/>
            <person name="Rosso M.N."/>
            <person name="Martin F."/>
        </authorList>
    </citation>
    <scope>NUCLEOTIDE SEQUENCE [LARGE SCALE GENOMIC DNA]</scope>
    <source>
        <strain evidence="1 2">CIRM-BRFM 2984</strain>
    </source>
</reference>
<keyword evidence="2" id="KW-1185">Reference proteome</keyword>
<evidence type="ECO:0000313" key="1">
    <source>
        <dbReference type="EMBL" id="KAK7046699.1"/>
    </source>
</evidence>
<sequence length="122" mass="13007">MSLLINGTLASHVGRSAGPTTQISAAFVNTQLVGRAARSPFALTLQTDGRDPLTVILACDISQHLAFDIVLAIDWKAHLRELLLSLGDNVPAAFDPWATFLPSTTCTSIVYLCSCPSSHVDQ</sequence>
<protein>
    <submittedName>
        <fullName evidence="1">Uncharacterized protein</fullName>
    </submittedName>
</protein>
<gene>
    <name evidence="1" type="ORF">R3P38DRAFT_2875315</name>
</gene>
<name>A0AAW0D6G4_9AGAR</name>
<dbReference type="EMBL" id="JAWWNJ010000010">
    <property type="protein sequence ID" value="KAK7046699.1"/>
    <property type="molecule type" value="Genomic_DNA"/>
</dbReference>
<organism evidence="1 2">
    <name type="scientific">Favolaschia claudopus</name>
    <dbReference type="NCBI Taxonomy" id="2862362"/>
    <lineage>
        <taxon>Eukaryota</taxon>
        <taxon>Fungi</taxon>
        <taxon>Dikarya</taxon>
        <taxon>Basidiomycota</taxon>
        <taxon>Agaricomycotina</taxon>
        <taxon>Agaricomycetes</taxon>
        <taxon>Agaricomycetidae</taxon>
        <taxon>Agaricales</taxon>
        <taxon>Marasmiineae</taxon>
        <taxon>Mycenaceae</taxon>
        <taxon>Favolaschia</taxon>
    </lineage>
</organism>
<comment type="caution">
    <text evidence="1">The sequence shown here is derived from an EMBL/GenBank/DDBJ whole genome shotgun (WGS) entry which is preliminary data.</text>
</comment>
<dbReference type="Proteomes" id="UP001362999">
    <property type="component" value="Unassembled WGS sequence"/>
</dbReference>
<evidence type="ECO:0000313" key="2">
    <source>
        <dbReference type="Proteomes" id="UP001362999"/>
    </source>
</evidence>